<sequence length="1528" mass="171404">MTVLLSKEKHSPSSAFVETVEEITRLYRSLPPRPSIEQVEAAMSVLQTVDTEEQTKLDEITKQEKPRDVSEDLFSVLQQFKKTMVLFQSCEQRKEASHLVEVDKLYGIFDELVRRASGLVSGDNQMEKVAAFADSGGKIEKECVITDETLVKTREDGEIKKDGLKDLVKSASKKGSFFIGEENTEKLSLMKMAAVIENSAKTGAVVLELRGKLTDQIEWLPVSIGKLKDVTELNLSENRIMALPSSIAGIKTLKKLDIHSNQLINLPDSFGDLINLIDLDLHANRLKTLPATFGNLINLMNLDLGSNEFTHLPDTIGCLTSLKTLNVETNELEDLPYTIGNCSSLTELRLDFNQLRALPEAIGKLECLEILTLHYNRIKGLPTTIGNLTKLKELDVSFNELESITENLCFAVSLKKLNVGNNFADLRALPRSIGNLEMLEQLDISDDQIRILPDSFRFLSKLRVFRADETPLEVPPRQVAKLGAQAVVQFMVDLVANRDAKSQPVDEEKKSFWLTLCSICWPFRKRGAITISTFLPLPSVVSSMTKYGMASSSTSVATSSDTTSQSRRNAETATHGGTDSSPILITSHKLNDHNYLQWSQSIMMFICGKGKDDYLTGEAAMPEVLDPSFKMWKSANNMIMSWFINSINNDISENFLLFGTAKDIWDAAKETYSSSENTTYTLIYLKHTLGSAPMIQPCTRRLWNRREHLNFSSDSIKILIRLGAVYSGQSLYRTLVKFFFEVRREESRKKVMIWSSELTLDASALVARASNSVGVSEIIQRKKDHGDHESHAHAASTTDNQALPEPNPFNKEQMEILQKLFNQATLNSNAGTDLVAQKETHSAFTANSGVSKPWIVDTSAFDHMTGNASMFQDYKANINTTSVWIADGSHTKIAGTCTIRLMKELHLNYVLYVPNSAYNLLSISKFTRDQNCVTKFYSNMCVFQDLNSGKTIGSAELCSGLYLLKSDQSSFIQDLRANCAKSKSLSTNSPHFIVSPSINNDNEIVLLHYRLGNDEEELEKLKKQLAQEFEIKDIGNLKYFLEMGERYQRLVGRLIYLLHTRPDIGFDVSAVSQFMHNPIEEYMDAVFRIMKSKKQSVMARSSAEAEFRALANKICEGIWIKRVLRELGVCNPSSILMRCDNQAAISIAKNPVHHERTKHVEIDRHFISEKVTSGNELAILGAPIINDDLIEKILDGLRDEYKELVCVVQARDILITFDDLHKKLLTFEASLQKSVFPYKSLHAHLSRPNSTTVDTWVLPVLTILFPSPPLLATTPFTAGPPELPPCTTPSLLATSQQQSSQPASTSTQSSIDMFKAHLVVKGFNQWPGVDYHDTFSLVVRPTIILVLSIVVTHGWPLHQLDISNAFLQGQLFEDVYMAQPSGFIDSDHLTYVCPLYYFLGVEIVPHRHGILLSQRRYIMDILIRTHTMGAKPVSTPLPHNFSLSLYSGTPLSDPTEYHTIVGGLQYVSLTRSDISYVVSKLSRFMHRPSTEHWVLVKRLLRYLCGTLDDGVLLYRNSPLSLRAFADTD</sequence>
<comment type="caution">
    <text evidence="1">The sequence shown here is derived from an EMBL/GenBank/DDBJ whole genome shotgun (WGS) entry which is preliminary data.</text>
</comment>
<dbReference type="EMBL" id="CM039173">
    <property type="protein sequence ID" value="KAH9769652.1"/>
    <property type="molecule type" value="Genomic_DNA"/>
</dbReference>
<evidence type="ECO:0000313" key="2">
    <source>
        <dbReference type="Proteomes" id="UP000829398"/>
    </source>
</evidence>
<reference evidence="2" key="1">
    <citation type="journal article" date="2023" name="Hortic. Res.">
        <title>A chromosome-level phased genome enabling allele-level studies in sweet orange: a case study on citrus Huanglongbing tolerance.</title>
        <authorList>
            <person name="Wu B."/>
            <person name="Yu Q."/>
            <person name="Deng Z."/>
            <person name="Duan Y."/>
            <person name="Luo F."/>
            <person name="Gmitter F. Jr."/>
        </authorList>
    </citation>
    <scope>NUCLEOTIDE SEQUENCE [LARGE SCALE GENOMIC DNA]</scope>
    <source>
        <strain evidence="2">cv. Valencia</strain>
    </source>
</reference>
<gene>
    <name evidence="1" type="ORF">KPL71_012100</name>
</gene>
<accession>A0ACB8L849</accession>
<dbReference type="Proteomes" id="UP000829398">
    <property type="component" value="Chromosome 4"/>
</dbReference>
<evidence type="ECO:0000313" key="1">
    <source>
        <dbReference type="EMBL" id="KAH9769652.1"/>
    </source>
</evidence>
<organism evidence="1 2">
    <name type="scientific">Citrus sinensis</name>
    <name type="common">Sweet orange</name>
    <name type="synonym">Citrus aurantium var. sinensis</name>
    <dbReference type="NCBI Taxonomy" id="2711"/>
    <lineage>
        <taxon>Eukaryota</taxon>
        <taxon>Viridiplantae</taxon>
        <taxon>Streptophyta</taxon>
        <taxon>Embryophyta</taxon>
        <taxon>Tracheophyta</taxon>
        <taxon>Spermatophyta</taxon>
        <taxon>Magnoliopsida</taxon>
        <taxon>eudicotyledons</taxon>
        <taxon>Gunneridae</taxon>
        <taxon>Pentapetalae</taxon>
        <taxon>rosids</taxon>
        <taxon>malvids</taxon>
        <taxon>Sapindales</taxon>
        <taxon>Rutaceae</taxon>
        <taxon>Aurantioideae</taxon>
        <taxon>Citrus</taxon>
    </lineage>
</organism>
<keyword evidence="2" id="KW-1185">Reference proteome</keyword>
<protein>
    <submittedName>
        <fullName evidence="1">Plant intracellular ras-group-related LRR protein 5</fullName>
    </submittedName>
</protein>
<proteinExistence type="predicted"/>
<name>A0ACB8L849_CITSI</name>